<evidence type="ECO:0000313" key="2">
    <source>
        <dbReference type="Proteomes" id="UP000299102"/>
    </source>
</evidence>
<dbReference type="Proteomes" id="UP000299102">
    <property type="component" value="Unassembled WGS sequence"/>
</dbReference>
<proteinExistence type="predicted"/>
<dbReference type="OrthoDB" id="425681at2759"/>
<dbReference type="AlphaFoldDB" id="A0A4C1YWP6"/>
<dbReference type="EMBL" id="BGZK01001413">
    <property type="protein sequence ID" value="GBP79393.1"/>
    <property type="molecule type" value="Genomic_DNA"/>
</dbReference>
<keyword evidence="2" id="KW-1185">Reference proteome</keyword>
<protein>
    <submittedName>
        <fullName evidence="1">Uncharacterized protein</fullName>
    </submittedName>
</protein>
<name>A0A4C1YWP6_EUMVA</name>
<accession>A0A4C1YWP6</accession>
<sequence length="145" mass="16387">MHDSIKKRSMRVNVNKNKVMVLERIENITVFNAYVKVEQVKGVVHFTNDGKYDRDIERRVNSGNKLALTSIRYRIPSQRTNSALVASLELRVTLGDDGYSLSGGLHVIIWKRCGSARVVRYKRSADAGRGRMICCDLSIRPPALP</sequence>
<comment type="caution">
    <text evidence="1">The sequence shown here is derived from an EMBL/GenBank/DDBJ whole genome shotgun (WGS) entry which is preliminary data.</text>
</comment>
<evidence type="ECO:0000313" key="1">
    <source>
        <dbReference type="EMBL" id="GBP79393.1"/>
    </source>
</evidence>
<reference evidence="1 2" key="1">
    <citation type="journal article" date="2019" name="Commun. Biol.">
        <title>The bagworm genome reveals a unique fibroin gene that provides high tensile strength.</title>
        <authorList>
            <person name="Kono N."/>
            <person name="Nakamura H."/>
            <person name="Ohtoshi R."/>
            <person name="Tomita M."/>
            <person name="Numata K."/>
            <person name="Arakawa K."/>
        </authorList>
    </citation>
    <scope>NUCLEOTIDE SEQUENCE [LARGE SCALE GENOMIC DNA]</scope>
</reference>
<gene>
    <name evidence="1" type="ORF">EVAR_61818_1</name>
</gene>
<organism evidence="1 2">
    <name type="scientific">Eumeta variegata</name>
    <name type="common">Bagworm moth</name>
    <name type="synonym">Eumeta japonica</name>
    <dbReference type="NCBI Taxonomy" id="151549"/>
    <lineage>
        <taxon>Eukaryota</taxon>
        <taxon>Metazoa</taxon>
        <taxon>Ecdysozoa</taxon>
        <taxon>Arthropoda</taxon>
        <taxon>Hexapoda</taxon>
        <taxon>Insecta</taxon>
        <taxon>Pterygota</taxon>
        <taxon>Neoptera</taxon>
        <taxon>Endopterygota</taxon>
        <taxon>Lepidoptera</taxon>
        <taxon>Glossata</taxon>
        <taxon>Ditrysia</taxon>
        <taxon>Tineoidea</taxon>
        <taxon>Psychidae</taxon>
        <taxon>Oiketicinae</taxon>
        <taxon>Eumeta</taxon>
    </lineage>
</organism>